<feature type="compositionally biased region" description="Basic residues" evidence="4">
    <location>
        <begin position="91"/>
        <end position="100"/>
    </location>
</feature>
<evidence type="ECO:0000256" key="1">
    <source>
        <dbReference type="ARBA" id="ARBA00009374"/>
    </source>
</evidence>
<gene>
    <name evidence="6" type="ORF">Taro_047832</name>
</gene>
<evidence type="ECO:0000313" key="7">
    <source>
        <dbReference type="Proteomes" id="UP000652761"/>
    </source>
</evidence>
<evidence type="ECO:0000256" key="4">
    <source>
        <dbReference type="SAM" id="MobiDB-lite"/>
    </source>
</evidence>
<dbReference type="AlphaFoldDB" id="A0A843WWH0"/>
<dbReference type="PANTHER" id="PTHR46057:SF9">
    <property type="entry name" value="FCS-LIKE ZINC FINGER 1"/>
    <property type="match status" value="1"/>
</dbReference>
<dbReference type="EMBL" id="NMUH01006276">
    <property type="protein sequence ID" value="MQM14892.1"/>
    <property type="molecule type" value="Genomic_DNA"/>
</dbReference>
<keyword evidence="7" id="KW-1185">Reference proteome</keyword>
<feature type="domain" description="FLZ-type" evidence="5">
    <location>
        <begin position="41"/>
        <end position="85"/>
    </location>
</feature>
<evidence type="ECO:0000313" key="6">
    <source>
        <dbReference type="EMBL" id="MQM14892.1"/>
    </source>
</evidence>
<evidence type="ECO:0000259" key="5">
    <source>
        <dbReference type="PROSITE" id="PS51795"/>
    </source>
</evidence>
<feature type="zinc finger region" description="FLZ-type" evidence="3">
    <location>
        <begin position="41"/>
        <end position="85"/>
    </location>
</feature>
<proteinExistence type="inferred from homology"/>
<dbReference type="OrthoDB" id="1925036at2759"/>
<comment type="similarity">
    <text evidence="1">Belongs to the FLZ family.</text>
</comment>
<dbReference type="PROSITE" id="PS51795">
    <property type="entry name" value="ZF_FLZ"/>
    <property type="match status" value="1"/>
</dbReference>
<dbReference type="Proteomes" id="UP000652761">
    <property type="component" value="Unassembled WGS sequence"/>
</dbReference>
<sequence length="130" mass="14008">MGDTSTAFYSRASAAPRSRGSRGGVEFFCEEDAVVAPRRRNSLDACSFCRRPLGRSRDIYMYRGDTPFCSEDCRQEQIDLDLAREEEEARHRRSSGRARRGSVSSGPAPAAAAATGGVLPVCSAEGVVAT</sequence>
<protein>
    <recommendedName>
        <fullName evidence="5">FLZ-type domain-containing protein</fullName>
    </recommendedName>
</protein>
<accession>A0A843WWH0</accession>
<organism evidence="6 7">
    <name type="scientific">Colocasia esculenta</name>
    <name type="common">Wild taro</name>
    <name type="synonym">Arum esculentum</name>
    <dbReference type="NCBI Taxonomy" id="4460"/>
    <lineage>
        <taxon>Eukaryota</taxon>
        <taxon>Viridiplantae</taxon>
        <taxon>Streptophyta</taxon>
        <taxon>Embryophyta</taxon>
        <taxon>Tracheophyta</taxon>
        <taxon>Spermatophyta</taxon>
        <taxon>Magnoliopsida</taxon>
        <taxon>Liliopsida</taxon>
        <taxon>Araceae</taxon>
        <taxon>Aroideae</taxon>
        <taxon>Colocasieae</taxon>
        <taxon>Colocasia</taxon>
    </lineage>
</organism>
<dbReference type="InterPro" id="IPR044533">
    <property type="entry name" value="FLZ1/2/3"/>
</dbReference>
<evidence type="ECO:0000256" key="3">
    <source>
        <dbReference type="PROSITE-ProRule" id="PRU01131"/>
    </source>
</evidence>
<comment type="caution">
    <text evidence="6">The sequence shown here is derived from an EMBL/GenBank/DDBJ whole genome shotgun (WGS) entry which is preliminary data.</text>
</comment>
<dbReference type="InterPro" id="IPR007650">
    <property type="entry name" value="Zf-FLZ_dom"/>
</dbReference>
<reference evidence="6" key="1">
    <citation type="submission" date="2017-07" db="EMBL/GenBank/DDBJ databases">
        <title>Taro Niue Genome Assembly and Annotation.</title>
        <authorList>
            <person name="Atibalentja N."/>
            <person name="Keating K."/>
            <person name="Fields C.J."/>
        </authorList>
    </citation>
    <scope>NUCLEOTIDE SEQUENCE</scope>
    <source>
        <strain evidence="6">Niue_2</strain>
        <tissue evidence="6">Leaf</tissue>
    </source>
</reference>
<name>A0A843WWH0_COLES</name>
<dbReference type="Pfam" id="PF04570">
    <property type="entry name" value="zf-FLZ"/>
    <property type="match status" value="1"/>
</dbReference>
<keyword evidence="2" id="KW-0479">Metal-binding</keyword>
<evidence type="ECO:0000256" key="2">
    <source>
        <dbReference type="ARBA" id="ARBA00022723"/>
    </source>
</evidence>
<feature type="region of interest" description="Disordered" evidence="4">
    <location>
        <begin position="1"/>
        <end position="23"/>
    </location>
</feature>
<dbReference type="GO" id="GO:0046872">
    <property type="term" value="F:metal ion binding"/>
    <property type="evidence" value="ECO:0007669"/>
    <property type="project" value="UniProtKB-KW"/>
</dbReference>
<feature type="region of interest" description="Disordered" evidence="4">
    <location>
        <begin position="84"/>
        <end position="114"/>
    </location>
</feature>
<feature type="compositionally biased region" description="Low complexity" evidence="4">
    <location>
        <begin position="101"/>
        <end position="114"/>
    </location>
</feature>
<dbReference type="PANTHER" id="PTHR46057">
    <property type="entry name" value="FCS-LIKE ZINC FINGER 1-RELATED"/>
    <property type="match status" value="1"/>
</dbReference>